<dbReference type="GO" id="GO:0003677">
    <property type="term" value="F:DNA binding"/>
    <property type="evidence" value="ECO:0007669"/>
    <property type="project" value="UniProtKB-KW"/>
</dbReference>
<name>A0A2W5DIV1_9BURK</name>
<dbReference type="PROSITE" id="PS50995">
    <property type="entry name" value="HTH_MARR_2"/>
    <property type="match status" value="1"/>
</dbReference>
<dbReference type="GO" id="GO:0006950">
    <property type="term" value="P:response to stress"/>
    <property type="evidence" value="ECO:0007669"/>
    <property type="project" value="TreeGrafter"/>
</dbReference>
<organism evidence="5 6">
    <name type="scientific">Roseateles depolymerans</name>
    <dbReference type="NCBI Taxonomy" id="76731"/>
    <lineage>
        <taxon>Bacteria</taxon>
        <taxon>Pseudomonadati</taxon>
        <taxon>Pseudomonadota</taxon>
        <taxon>Betaproteobacteria</taxon>
        <taxon>Burkholderiales</taxon>
        <taxon>Sphaerotilaceae</taxon>
        <taxon>Roseateles</taxon>
    </lineage>
</organism>
<dbReference type="InterPro" id="IPR036388">
    <property type="entry name" value="WH-like_DNA-bd_sf"/>
</dbReference>
<dbReference type="AlphaFoldDB" id="A0A2W5DIV1"/>
<evidence type="ECO:0000256" key="1">
    <source>
        <dbReference type="ARBA" id="ARBA00023015"/>
    </source>
</evidence>
<evidence type="ECO:0000256" key="3">
    <source>
        <dbReference type="ARBA" id="ARBA00023163"/>
    </source>
</evidence>
<dbReference type="InterPro" id="IPR000835">
    <property type="entry name" value="HTH_MarR-typ"/>
</dbReference>
<accession>A0A2W5DIV1</accession>
<dbReference type="InterPro" id="IPR023187">
    <property type="entry name" value="Tscrpt_reg_MarR-type_CS"/>
</dbReference>
<evidence type="ECO:0000256" key="2">
    <source>
        <dbReference type="ARBA" id="ARBA00023125"/>
    </source>
</evidence>
<comment type="caution">
    <text evidence="5">The sequence shown here is derived from an EMBL/GenBank/DDBJ whole genome shotgun (WGS) entry which is preliminary data.</text>
</comment>
<dbReference type="SUPFAM" id="SSF46785">
    <property type="entry name" value="Winged helix' DNA-binding domain"/>
    <property type="match status" value="1"/>
</dbReference>
<dbReference type="EMBL" id="QFOD01000013">
    <property type="protein sequence ID" value="PZP30738.1"/>
    <property type="molecule type" value="Genomic_DNA"/>
</dbReference>
<feature type="domain" description="HTH marR-type" evidence="4">
    <location>
        <begin position="21"/>
        <end position="158"/>
    </location>
</feature>
<protein>
    <submittedName>
        <fullName evidence="5">MarR family transcriptional regulator</fullName>
    </submittedName>
</protein>
<dbReference type="Pfam" id="PF12802">
    <property type="entry name" value="MarR_2"/>
    <property type="match status" value="1"/>
</dbReference>
<reference evidence="5 6" key="1">
    <citation type="submission" date="2017-08" db="EMBL/GenBank/DDBJ databases">
        <title>Infants hospitalized years apart are colonized by the same room-sourced microbial strains.</title>
        <authorList>
            <person name="Brooks B."/>
            <person name="Olm M.R."/>
            <person name="Firek B.A."/>
            <person name="Baker R."/>
            <person name="Thomas B.C."/>
            <person name="Morowitz M.J."/>
            <person name="Banfield J.F."/>
        </authorList>
    </citation>
    <scope>NUCLEOTIDE SEQUENCE [LARGE SCALE GENOMIC DNA]</scope>
    <source>
        <strain evidence="5">S2_012_000_R2_81</strain>
    </source>
</reference>
<evidence type="ECO:0000313" key="5">
    <source>
        <dbReference type="EMBL" id="PZP30738.1"/>
    </source>
</evidence>
<dbReference type="InterPro" id="IPR039422">
    <property type="entry name" value="MarR/SlyA-like"/>
</dbReference>
<evidence type="ECO:0000259" key="4">
    <source>
        <dbReference type="PROSITE" id="PS50995"/>
    </source>
</evidence>
<dbReference type="InterPro" id="IPR036390">
    <property type="entry name" value="WH_DNA-bd_sf"/>
</dbReference>
<dbReference type="PANTHER" id="PTHR33164:SF64">
    <property type="entry name" value="TRANSCRIPTIONAL REGULATOR SLYA"/>
    <property type="match status" value="1"/>
</dbReference>
<dbReference type="PRINTS" id="PR00598">
    <property type="entry name" value="HTHMARR"/>
</dbReference>
<dbReference type="Proteomes" id="UP000249633">
    <property type="component" value="Unassembled WGS sequence"/>
</dbReference>
<keyword evidence="3" id="KW-0804">Transcription</keyword>
<gene>
    <name evidence="5" type="ORF">DI603_14085</name>
</gene>
<evidence type="ECO:0000313" key="6">
    <source>
        <dbReference type="Proteomes" id="UP000249633"/>
    </source>
</evidence>
<dbReference type="PANTHER" id="PTHR33164">
    <property type="entry name" value="TRANSCRIPTIONAL REGULATOR, MARR FAMILY"/>
    <property type="match status" value="1"/>
</dbReference>
<dbReference type="PROSITE" id="PS01117">
    <property type="entry name" value="HTH_MARR_1"/>
    <property type="match status" value="1"/>
</dbReference>
<sequence>MSSSPASPGRAQSRSARETALLSIAVSIPILERAYRAAANQALAHVGLSQAMAWPLLMIGRHGDGMRQGVLAELLGLEGPSLARSLEQLEAGGFIERREDPADRRARTLHLTEAGIAACVKLEAAMSELRRDAYQDASDADVDACLRVFGGLLQRLGAPQPVVPPLRK</sequence>
<dbReference type="SMART" id="SM00347">
    <property type="entry name" value="HTH_MARR"/>
    <property type="match status" value="1"/>
</dbReference>
<dbReference type="GO" id="GO:0003700">
    <property type="term" value="F:DNA-binding transcription factor activity"/>
    <property type="evidence" value="ECO:0007669"/>
    <property type="project" value="InterPro"/>
</dbReference>
<dbReference type="Gene3D" id="1.10.10.10">
    <property type="entry name" value="Winged helix-like DNA-binding domain superfamily/Winged helix DNA-binding domain"/>
    <property type="match status" value="1"/>
</dbReference>
<keyword evidence="1" id="KW-0805">Transcription regulation</keyword>
<keyword evidence="2" id="KW-0238">DNA-binding</keyword>
<proteinExistence type="predicted"/>